<keyword evidence="2" id="KW-1185">Reference proteome</keyword>
<dbReference type="Proteomes" id="UP000002497">
    <property type="component" value="Unassembled WGS sequence"/>
</dbReference>
<organism evidence="2">
    <name type="scientific">Coccidioides posadasii (strain RMSCC 757 / Silveira)</name>
    <name type="common">Valley fever fungus</name>
    <dbReference type="NCBI Taxonomy" id="443226"/>
    <lineage>
        <taxon>Eukaryota</taxon>
        <taxon>Fungi</taxon>
        <taxon>Dikarya</taxon>
        <taxon>Ascomycota</taxon>
        <taxon>Pezizomycotina</taxon>
        <taxon>Eurotiomycetes</taxon>
        <taxon>Eurotiomycetidae</taxon>
        <taxon>Onygenales</taxon>
        <taxon>Onygenaceae</taxon>
        <taxon>Coccidioides</taxon>
    </lineage>
</organism>
<evidence type="ECO:0000313" key="1">
    <source>
        <dbReference type="EMBL" id="EFW16567.1"/>
    </source>
</evidence>
<accession>E9DB81</accession>
<reference evidence="2" key="2">
    <citation type="submission" date="2010-03" db="EMBL/GenBank/DDBJ databases">
        <title>The genome sequence of Coccidioides posadasii strain Silveira.</title>
        <authorList>
            <consortium name="The Broad Institute Genome Sequencing Center for Infectious Disease"/>
            <person name="Neafsey D."/>
            <person name="Orbach M."/>
            <person name="Henn M.R."/>
            <person name="Cole G.T."/>
            <person name="Galgiani J."/>
            <person name="Gardner M.J."/>
            <person name="Kirkland T.N."/>
            <person name="Taylor J.W."/>
            <person name="Young S.K."/>
            <person name="Zeng Q."/>
            <person name="Koehrsen M."/>
            <person name="Alvarado L."/>
            <person name="Berlin A."/>
            <person name="Borenstein D."/>
            <person name="Chapman S.B."/>
            <person name="Chen Z."/>
            <person name="Engels R."/>
            <person name="Freedman E."/>
            <person name="Gellesch M."/>
            <person name="Goldberg J."/>
            <person name="Griggs A."/>
            <person name="Gujja S."/>
            <person name="Heilman E."/>
            <person name="Heiman D."/>
            <person name="Howarth C."/>
            <person name="Jen D."/>
            <person name="Larson L."/>
            <person name="Mehta T."/>
            <person name="Neiman D."/>
            <person name="Park D."/>
            <person name="Pearson M."/>
            <person name="Richards J."/>
            <person name="Roberts A."/>
            <person name="Saif S."/>
            <person name="Shea T."/>
            <person name="Shenoy N."/>
            <person name="Sisk P."/>
            <person name="Stolte C."/>
            <person name="Sykes S."/>
            <person name="Walk T."/>
            <person name="White J."/>
            <person name="Yandava C."/>
            <person name="Haas B."/>
            <person name="Nusbaum C."/>
            <person name="Birren B."/>
        </authorList>
    </citation>
    <scope>NUCLEOTIDE SEQUENCE [LARGE SCALE GENOMIC DNA]</scope>
    <source>
        <strain evidence="2">RMSCC 757 / Silveira</strain>
    </source>
</reference>
<name>E9DB81_COCPS</name>
<evidence type="ECO:0000313" key="2">
    <source>
        <dbReference type="Proteomes" id="UP000002497"/>
    </source>
</evidence>
<dbReference type="EMBL" id="GL636497">
    <property type="protein sequence ID" value="EFW16567.1"/>
    <property type="molecule type" value="Genomic_DNA"/>
</dbReference>
<proteinExistence type="predicted"/>
<dbReference type="VEuPathDB" id="FungiDB:CPSG_07083"/>
<dbReference type="OMA" id="HCSERIT"/>
<protein>
    <submittedName>
        <fullName evidence="1">Uncharacterized protein</fullName>
    </submittedName>
</protein>
<sequence length="171" mass="19584">MSGMSMLHSHNVSEASIYSTILIRSHGLETGQSQLLFGFTSVLVNLPSQSEASKHCSERITAMSAHQTLQDLDNKDESVISSESDKKISQYEQEESVMATHTLNKKKLLNYLTYIYRNHCNVGLVKTDDSIYLWFYLTNRPARDEDVLDIYKFKHQPIISLVAKMKIFDFN</sequence>
<dbReference type="AlphaFoldDB" id="E9DB81"/>
<reference evidence="2" key="1">
    <citation type="journal article" date="2010" name="Genome Res.">
        <title>Population genomic sequencing of Coccidioides fungi reveals recent hybridization and transposon control.</title>
        <authorList>
            <person name="Neafsey D.E."/>
            <person name="Barker B.M."/>
            <person name="Sharpton T.J."/>
            <person name="Stajich J.E."/>
            <person name="Park D.J."/>
            <person name="Whiston E."/>
            <person name="Hung C.-Y."/>
            <person name="McMahan C."/>
            <person name="White J."/>
            <person name="Sykes S."/>
            <person name="Heiman D."/>
            <person name="Young S."/>
            <person name="Zeng Q."/>
            <person name="Abouelleil A."/>
            <person name="Aftuck L."/>
            <person name="Bessette D."/>
            <person name="Brown A."/>
            <person name="FitzGerald M."/>
            <person name="Lui A."/>
            <person name="Macdonald J.P."/>
            <person name="Priest M."/>
            <person name="Orbach M.J."/>
            <person name="Galgiani J.N."/>
            <person name="Kirkland T.N."/>
            <person name="Cole G.T."/>
            <person name="Birren B.W."/>
            <person name="Henn M.R."/>
            <person name="Taylor J.W."/>
            <person name="Rounsley S.D."/>
        </authorList>
    </citation>
    <scope>NUCLEOTIDE SEQUENCE [LARGE SCALE GENOMIC DNA]</scope>
    <source>
        <strain evidence="2">RMSCC 757 / Silveira</strain>
    </source>
</reference>
<gene>
    <name evidence="1" type="ORF">CPSG_07083</name>
</gene>
<dbReference type="HOGENOM" id="CLU_1562747_0_0_1"/>